<protein>
    <submittedName>
        <fullName evidence="3">Uncharacterized protein</fullName>
    </submittedName>
</protein>
<feature type="compositionally biased region" description="Polar residues" evidence="2">
    <location>
        <begin position="303"/>
        <end position="319"/>
    </location>
</feature>
<comment type="caution">
    <text evidence="3">The sequence shown here is derived from an EMBL/GenBank/DDBJ whole genome shotgun (WGS) entry which is preliminary data.</text>
</comment>
<dbReference type="EMBL" id="MLAK01000605">
    <property type="protein sequence ID" value="OHT10639.1"/>
    <property type="molecule type" value="Genomic_DNA"/>
</dbReference>
<reference evidence="3" key="1">
    <citation type="submission" date="2016-10" db="EMBL/GenBank/DDBJ databases">
        <authorList>
            <person name="Benchimol M."/>
            <person name="Almeida L.G."/>
            <person name="Vasconcelos A.T."/>
            <person name="Perreira-Neves A."/>
            <person name="Rosa I.A."/>
            <person name="Tasca T."/>
            <person name="Bogo M.R."/>
            <person name="de Souza W."/>
        </authorList>
    </citation>
    <scope>NUCLEOTIDE SEQUENCE [LARGE SCALE GENOMIC DNA]</scope>
    <source>
        <strain evidence="3">K</strain>
    </source>
</reference>
<feature type="compositionally biased region" description="Low complexity" evidence="2">
    <location>
        <begin position="283"/>
        <end position="295"/>
    </location>
</feature>
<feature type="coiled-coil region" evidence="1">
    <location>
        <begin position="656"/>
        <end position="728"/>
    </location>
</feature>
<name>A0A1J4KGV0_9EUKA</name>
<organism evidence="3 4">
    <name type="scientific">Tritrichomonas foetus</name>
    <dbReference type="NCBI Taxonomy" id="1144522"/>
    <lineage>
        <taxon>Eukaryota</taxon>
        <taxon>Metamonada</taxon>
        <taxon>Parabasalia</taxon>
        <taxon>Tritrichomonadida</taxon>
        <taxon>Tritrichomonadidae</taxon>
        <taxon>Tritrichomonas</taxon>
    </lineage>
</organism>
<dbReference type="Proteomes" id="UP000179807">
    <property type="component" value="Unassembled WGS sequence"/>
</dbReference>
<evidence type="ECO:0000256" key="1">
    <source>
        <dbReference type="SAM" id="Coils"/>
    </source>
</evidence>
<feature type="compositionally biased region" description="Polar residues" evidence="2">
    <location>
        <begin position="795"/>
        <end position="820"/>
    </location>
</feature>
<sequence>MPPRFSSPPRQRSKSMPPKMPGAFQQRRLMDLKSSRSKGGHQLKQQLRMTTIDQGKVSPTKPQSKSTEISKILTEFSKILSNLQLTNSDHYDINKTIKEMKDSSMNFPRLSAIRHEQKISFFTKWNSLKNQILEKIEKKDENGKPLTYETAARQLHDAKNSLEKVQQKLTSTNKAQVLETLYDTFDEIEMNIRNLASSAKTEDPKMKQQNQEMVNEIQTDLRRLQSAVPTGKSNQMIGKVILELNLIQNLNRTRQSANNHIIQTEKLLNELFNDTNHNELSRSPKSPKSSTSPTSNKKRSKSLGPSDNRSHVSGTSRKSISSFYGNTNYSSSNLNGGGNSLSRKMNELDHKTSELRNQYVSLDRGMNILREKILTSQRENDSLQKQLEELSDSHSQKRNDLQHRIKQRFKKLGNPEMNEIEENEASIYIERQNHRSLRQRLEMIDSKDYKEMNDSTIQMKNKLHYFEDRIEELNKELERSIGVHSSLKHLQSNPEEIGMDVKMDNHSLKKETDNIRADIHKKQRSINFWVQSLYKDSSSTSNGSPKKETASNDISSQFYQKLELDQESLKKWKEEIETELSQEEQTSNFLKDSEPRQDFSESLRTIISELEQLKHQFQHQNHHQNAFNNTLNNSFNNKLNEQENQKKYIHMISSQIKMNQHEIQRLESQVSEEKSESILVEEQRTQNRQMIDWGWEVLEQIKEALNTQNALQAQLKSEDSKLDKAIERLSDANFKRSTYRTEHIDIDEQLQQVYFQLFGEQPENKFEELFPFIRKHVLDLVEYRRLLSEHEHLTRQSNHSDQLKNSNHSFHSSDSYDNEM</sequence>
<dbReference type="AlphaFoldDB" id="A0A1J4KGV0"/>
<feature type="region of interest" description="Disordered" evidence="2">
    <location>
        <begin position="794"/>
        <end position="820"/>
    </location>
</feature>
<feature type="compositionally biased region" description="Polar residues" evidence="2">
    <location>
        <begin position="535"/>
        <end position="544"/>
    </location>
</feature>
<feature type="coiled-coil region" evidence="1">
    <location>
        <begin position="207"/>
        <end position="267"/>
    </location>
</feature>
<dbReference type="RefSeq" id="XP_068363775.1">
    <property type="nucleotide sequence ID" value="XM_068491710.1"/>
</dbReference>
<feature type="coiled-coil region" evidence="1">
    <location>
        <begin position="366"/>
        <end position="400"/>
    </location>
</feature>
<dbReference type="GeneID" id="94826414"/>
<proteinExistence type="predicted"/>
<feature type="region of interest" description="Disordered" evidence="2">
    <location>
        <begin position="276"/>
        <end position="319"/>
    </location>
</feature>
<feature type="region of interest" description="Disordered" evidence="2">
    <location>
        <begin position="535"/>
        <end position="554"/>
    </location>
</feature>
<accession>A0A1J4KGV0</accession>
<gene>
    <name evidence="3" type="ORF">TRFO_04133</name>
</gene>
<evidence type="ECO:0000313" key="3">
    <source>
        <dbReference type="EMBL" id="OHT10639.1"/>
    </source>
</evidence>
<dbReference type="VEuPathDB" id="TrichDB:TRFO_04133"/>
<evidence type="ECO:0000256" key="2">
    <source>
        <dbReference type="SAM" id="MobiDB-lite"/>
    </source>
</evidence>
<keyword evidence="4" id="KW-1185">Reference proteome</keyword>
<evidence type="ECO:0000313" key="4">
    <source>
        <dbReference type="Proteomes" id="UP000179807"/>
    </source>
</evidence>
<feature type="region of interest" description="Disordered" evidence="2">
    <location>
        <begin position="1"/>
        <end position="22"/>
    </location>
</feature>
<feature type="coiled-coil region" evidence="1">
    <location>
        <begin position="148"/>
        <end position="175"/>
    </location>
</feature>
<keyword evidence="1" id="KW-0175">Coiled coil</keyword>